<keyword evidence="5 8" id="KW-1015">Disulfide bond</keyword>
<feature type="region of interest" description="Disordered" evidence="10">
    <location>
        <begin position="47"/>
        <end position="153"/>
    </location>
</feature>
<dbReference type="GO" id="GO:0004571">
    <property type="term" value="F:mannosyl-oligosaccharide 1,2-alpha-mannosidase activity"/>
    <property type="evidence" value="ECO:0007669"/>
    <property type="project" value="InterPro"/>
</dbReference>
<feature type="active site" evidence="6">
    <location>
        <position position="712"/>
    </location>
</feature>
<evidence type="ECO:0000256" key="5">
    <source>
        <dbReference type="ARBA" id="ARBA00023157"/>
    </source>
</evidence>
<feature type="compositionally biased region" description="Polar residues" evidence="10">
    <location>
        <begin position="653"/>
        <end position="668"/>
    </location>
</feature>
<name>A0A3N4I5W1_ASCIM</name>
<organism evidence="12 13">
    <name type="scientific">Ascobolus immersus RN42</name>
    <dbReference type="NCBI Taxonomy" id="1160509"/>
    <lineage>
        <taxon>Eukaryota</taxon>
        <taxon>Fungi</taxon>
        <taxon>Dikarya</taxon>
        <taxon>Ascomycota</taxon>
        <taxon>Pezizomycotina</taxon>
        <taxon>Pezizomycetes</taxon>
        <taxon>Pezizales</taxon>
        <taxon>Ascobolaceae</taxon>
        <taxon>Ascobolus</taxon>
    </lineage>
</organism>
<dbReference type="InterPro" id="IPR012341">
    <property type="entry name" value="6hp_glycosidase-like_sf"/>
</dbReference>
<feature type="active site" evidence="6">
    <location>
        <position position="435"/>
    </location>
</feature>
<evidence type="ECO:0000313" key="13">
    <source>
        <dbReference type="Proteomes" id="UP000275078"/>
    </source>
</evidence>
<dbReference type="InterPro" id="IPR050749">
    <property type="entry name" value="Glycosyl_Hydrolase_47"/>
</dbReference>
<evidence type="ECO:0000256" key="2">
    <source>
        <dbReference type="ARBA" id="ARBA00004922"/>
    </source>
</evidence>
<dbReference type="GO" id="GO:0005509">
    <property type="term" value="F:calcium ion binding"/>
    <property type="evidence" value="ECO:0007669"/>
    <property type="project" value="InterPro"/>
</dbReference>
<feature type="active site" description="Proton donor" evidence="6">
    <location>
        <position position="557"/>
    </location>
</feature>
<dbReference type="AlphaFoldDB" id="A0A3N4I5W1"/>
<keyword evidence="13" id="KW-1185">Reference proteome</keyword>
<dbReference type="GO" id="GO:0036503">
    <property type="term" value="P:ERAD pathway"/>
    <property type="evidence" value="ECO:0007669"/>
    <property type="project" value="UniProtKB-ARBA"/>
</dbReference>
<reference evidence="12 13" key="1">
    <citation type="journal article" date="2018" name="Nat. Ecol. Evol.">
        <title>Pezizomycetes genomes reveal the molecular basis of ectomycorrhizal truffle lifestyle.</title>
        <authorList>
            <person name="Murat C."/>
            <person name="Payen T."/>
            <person name="Noel B."/>
            <person name="Kuo A."/>
            <person name="Morin E."/>
            <person name="Chen J."/>
            <person name="Kohler A."/>
            <person name="Krizsan K."/>
            <person name="Balestrini R."/>
            <person name="Da Silva C."/>
            <person name="Montanini B."/>
            <person name="Hainaut M."/>
            <person name="Levati E."/>
            <person name="Barry K.W."/>
            <person name="Belfiori B."/>
            <person name="Cichocki N."/>
            <person name="Clum A."/>
            <person name="Dockter R.B."/>
            <person name="Fauchery L."/>
            <person name="Guy J."/>
            <person name="Iotti M."/>
            <person name="Le Tacon F."/>
            <person name="Lindquist E.A."/>
            <person name="Lipzen A."/>
            <person name="Malagnac F."/>
            <person name="Mello A."/>
            <person name="Molinier V."/>
            <person name="Miyauchi S."/>
            <person name="Poulain J."/>
            <person name="Riccioni C."/>
            <person name="Rubini A."/>
            <person name="Sitrit Y."/>
            <person name="Splivallo R."/>
            <person name="Traeger S."/>
            <person name="Wang M."/>
            <person name="Zifcakova L."/>
            <person name="Wipf D."/>
            <person name="Zambonelli A."/>
            <person name="Paolocci F."/>
            <person name="Nowrousian M."/>
            <person name="Ottonello S."/>
            <person name="Baldrian P."/>
            <person name="Spatafora J.W."/>
            <person name="Henrissat B."/>
            <person name="Nagy L.G."/>
            <person name="Aury J.M."/>
            <person name="Wincker P."/>
            <person name="Grigoriev I.V."/>
            <person name="Bonfante P."/>
            <person name="Martin F.M."/>
        </authorList>
    </citation>
    <scope>NUCLEOTIDE SEQUENCE [LARGE SCALE GENOMIC DNA]</scope>
    <source>
        <strain evidence="12 13">RN42</strain>
    </source>
</reference>
<comment type="cofactor">
    <cofactor evidence="1 7">
        <name>Ca(2+)</name>
        <dbReference type="ChEBI" id="CHEBI:29108"/>
    </cofactor>
</comment>
<accession>A0A3N4I5W1</accession>
<feature type="compositionally biased region" description="Basic and acidic residues" evidence="10">
    <location>
        <begin position="115"/>
        <end position="138"/>
    </location>
</feature>
<keyword evidence="7" id="KW-0479">Metal-binding</keyword>
<dbReference type="Gene3D" id="1.50.10.10">
    <property type="match status" value="2"/>
</dbReference>
<dbReference type="PANTHER" id="PTHR11742:SF103">
    <property type="entry name" value="ENDOPLASMIC RETICULUM MANNOSIDASE MNL2-RELATED"/>
    <property type="match status" value="1"/>
</dbReference>
<keyword evidence="4 9" id="KW-0378">Hydrolase</keyword>
<dbReference type="GO" id="GO:0016020">
    <property type="term" value="C:membrane"/>
    <property type="evidence" value="ECO:0007669"/>
    <property type="project" value="InterPro"/>
</dbReference>
<evidence type="ECO:0000256" key="4">
    <source>
        <dbReference type="ARBA" id="ARBA00022801"/>
    </source>
</evidence>
<evidence type="ECO:0000256" key="11">
    <source>
        <dbReference type="SAM" id="Phobius"/>
    </source>
</evidence>
<dbReference type="SUPFAM" id="SSF48225">
    <property type="entry name" value="Seven-hairpin glycosidases"/>
    <property type="match status" value="1"/>
</dbReference>
<proteinExistence type="inferred from homology"/>
<feature type="active site" description="Proton donor" evidence="6">
    <location>
        <position position="261"/>
    </location>
</feature>
<comment type="similarity">
    <text evidence="3 9">Belongs to the glycosyl hydrolase 47 family.</text>
</comment>
<dbReference type="STRING" id="1160509.A0A3N4I5W1"/>
<keyword evidence="11" id="KW-1133">Transmembrane helix</keyword>
<evidence type="ECO:0000256" key="8">
    <source>
        <dbReference type="PIRSR" id="PIRSR601382-3"/>
    </source>
</evidence>
<gene>
    <name evidence="12" type="ORF">BJ508DRAFT_415570</name>
</gene>
<feature type="binding site" evidence="7">
    <location>
        <position position="800"/>
    </location>
    <ligand>
        <name>Ca(2+)</name>
        <dbReference type="ChEBI" id="CHEBI:29108"/>
    </ligand>
</feature>
<dbReference type="OrthoDB" id="8118055at2759"/>
<dbReference type="Proteomes" id="UP000275078">
    <property type="component" value="Unassembled WGS sequence"/>
</dbReference>
<dbReference type="Pfam" id="PF01532">
    <property type="entry name" value="Glyco_hydro_47"/>
    <property type="match status" value="1"/>
</dbReference>
<evidence type="ECO:0000313" key="12">
    <source>
        <dbReference type="EMBL" id="RPA80068.1"/>
    </source>
</evidence>
<dbReference type="PRINTS" id="PR00747">
    <property type="entry name" value="GLYHDRLASE47"/>
</dbReference>
<keyword evidence="9 12" id="KW-0326">Glycosidase</keyword>
<feature type="disulfide bond" evidence="8">
    <location>
        <begin position="514"/>
        <end position="543"/>
    </location>
</feature>
<dbReference type="InterPro" id="IPR001382">
    <property type="entry name" value="Glyco_hydro_47"/>
</dbReference>
<feature type="compositionally biased region" description="Low complexity" evidence="10">
    <location>
        <begin position="86"/>
        <end position="113"/>
    </location>
</feature>
<evidence type="ECO:0000256" key="6">
    <source>
        <dbReference type="PIRSR" id="PIRSR601382-1"/>
    </source>
</evidence>
<feature type="compositionally biased region" description="Polar residues" evidence="10">
    <location>
        <begin position="391"/>
        <end position="400"/>
    </location>
</feature>
<evidence type="ECO:0000256" key="9">
    <source>
        <dbReference type="RuleBase" id="RU361193"/>
    </source>
</evidence>
<feature type="region of interest" description="Disordered" evidence="10">
    <location>
        <begin position="382"/>
        <end position="412"/>
    </location>
</feature>
<dbReference type="GO" id="GO:0005975">
    <property type="term" value="P:carbohydrate metabolic process"/>
    <property type="evidence" value="ECO:0007669"/>
    <property type="project" value="InterPro"/>
</dbReference>
<dbReference type="GO" id="GO:0005783">
    <property type="term" value="C:endoplasmic reticulum"/>
    <property type="evidence" value="ECO:0007669"/>
    <property type="project" value="TreeGrafter"/>
</dbReference>
<feature type="region of interest" description="Disordered" evidence="10">
    <location>
        <begin position="630"/>
        <end position="681"/>
    </location>
</feature>
<feature type="transmembrane region" description="Helical" evidence="11">
    <location>
        <begin position="9"/>
        <end position="27"/>
    </location>
</feature>
<keyword evidence="7" id="KW-0106">Calcium</keyword>
<dbReference type="EMBL" id="ML119692">
    <property type="protein sequence ID" value="RPA80068.1"/>
    <property type="molecule type" value="Genomic_DNA"/>
</dbReference>
<dbReference type="UniPathway" id="UPA00378"/>
<protein>
    <recommendedName>
        <fullName evidence="9">alpha-1,2-Mannosidase</fullName>
        <ecNumber evidence="9">3.2.1.-</ecNumber>
    </recommendedName>
</protein>
<dbReference type="PANTHER" id="PTHR11742">
    <property type="entry name" value="MANNOSYL-OLIGOSACCHARIDE ALPHA-1,2-MANNOSIDASE-RELATED"/>
    <property type="match status" value="1"/>
</dbReference>
<feature type="compositionally biased region" description="Low complexity" evidence="10">
    <location>
        <begin position="637"/>
        <end position="652"/>
    </location>
</feature>
<evidence type="ECO:0000256" key="3">
    <source>
        <dbReference type="ARBA" id="ARBA00007658"/>
    </source>
</evidence>
<evidence type="ECO:0000256" key="7">
    <source>
        <dbReference type="PIRSR" id="PIRSR601382-2"/>
    </source>
</evidence>
<dbReference type="EC" id="3.2.1.-" evidence="9"/>
<evidence type="ECO:0000256" key="10">
    <source>
        <dbReference type="SAM" id="MobiDB-lite"/>
    </source>
</evidence>
<evidence type="ECO:0000256" key="1">
    <source>
        <dbReference type="ARBA" id="ARBA00001913"/>
    </source>
</evidence>
<keyword evidence="11" id="KW-0812">Transmembrane</keyword>
<keyword evidence="11" id="KW-0472">Membrane</keyword>
<sequence length="810" mass="90655">MFRLGRHRPLVMVGLMLLIGFFHYMFFSTPENHLYERPAVEQVQPGAITNGEDTKPLLRPDPPAHSPLEPIHVTSTLPVVPSKPDATSTTSSLLVPPPSSSISAPVPVSPLIPGHDQKEPEAETEPAKPRWKPSKEHYPIPPESIIPLPTGTPKTLPRVQAAFATNEDPEARRIRMERKGNVKRELIHAWNGYKEWAWFHDEVRPVVGAPHDPFGGWAATLVDALDTLWIMGLKEEFEEAVTAVEKLDFKTYSGGAIRVFETNIRYLGGLLGAYDISDGKHPSLLKKAQELAEILYGVFDTPNRMPILSYGWEPDQVAIPQRAPSGAGAAELGSLSMEFIRLAQITKENRYYDAVQRIADALDEYQNRTLIPGLFPHEIDTSGCGKRRKTQPPQQSSVNKRQFPPSAAGEECVPQKLGRPELFFQEVYDQGAMIDSLYEYLIKNYILLGGLNDQYARMYKWSVQEAKKYIYFRPKVHGDKDILLPGQVYMKQEGQTGDHRAVPSFEAHSSHLACFVGGMVGLGAQTLRLDGDLSVAKRLTDGCVWAYNVTTTGLQPEEYNVMKCPSEGGCKFSEEEWLREAYPYVFQRERNKNHLPPVASAPDSPPEEDNPLFIANANKKFNEDIIENADKTSRSTSAVSNDNGSGNSVNSNPTGDLDSTTSANTATKVNKRDNADSDTQTPLEIARAQAKSARLPPGMLQATDSRYILRPEAIESVFYMYRITGDPSWQEKGWHMFESTIKATKVKYGHSAINNVFAEPDQIHHSDSMESFWLAETLKYYYLLFSEPDVVSLDDYVFNTEAHPFKRPKA</sequence>
<dbReference type="InterPro" id="IPR036026">
    <property type="entry name" value="Seven-hairpin_glycosidases"/>
</dbReference>
<comment type="pathway">
    <text evidence="2">Protein modification; protein glycosylation.</text>
</comment>